<protein>
    <submittedName>
        <fullName evidence="1">Uncharacterized protein</fullName>
    </submittedName>
</protein>
<dbReference type="RefSeq" id="WP_394831805.1">
    <property type="nucleotide sequence ID" value="NZ_CP089929.1"/>
</dbReference>
<keyword evidence="2" id="KW-1185">Reference proteome</keyword>
<dbReference type="EMBL" id="CP089983">
    <property type="protein sequence ID" value="WXB02179.1"/>
    <property type="molecule type" value="Genomic_DNA"/>
</dbReference>
<evidence type="ECO:0000313" key="2">
    <source>
        <dbReference type="Proteomes" id="UP001374803"/>
    </source>
</evidence>
<reference evidence="1" key="1">
    <citation type="submission" date="2021-12" db="EMBL/GenBank/DDBJ databases">
        <title>Discovery of the Pendulisporaceae a myxobacterial family with distinct sporulation behavior and unique specialized metabolism.</title>
        <authorList>
            <person name="Garcia R."/>
            <person name="Popoff A."/>
            <person name="Bader C.D."/>
            <person name="Loehr J."/>
            <person name="Walesch S."/>
            <person name="Walt C."/>
            <person name="Boldt J."/>
            <person name="Bunk B."/>
            <person name="Haeckl F.J.F.P.J."/>
            <person name="Gunesch A.P."/>
            <person name="Birkelbach J."/>
            <person name="Nuebel U."/>
            <person name="Pietschmann T."/>
            <person name="Bach T."/>
            <person name="Mueller R."/>
        </authorList>
    </citation>
    <scope>NUCLEOTIDE SEQUENCE</scope>
    <source>
        <strain evidence="1">MSr11367</strain>
    </source>
</reference>
<sequence>MSAKSLLFSGLLPYSVPPSCAPQRTEVPVTVRKHGRLYRLVLRDKITVEDPYLVLVKAAIFAIRSNEPYMGRPPTRSVRDFLIRSSVVV</sequence>
<evidence type="ECO:0000313" key="1">
    <source>
        <dbReference type="EMBL" id="WXB02179.1"/>
    </source>
</evidence>
<name>A0ABZ2KTZ5_9BACT</name>
<proteinExistence type="predicted"/>
<accession>A0ABZ2KTZ5</accession>
<gene>
    <name evidence="1" type="ORF">LVJ94_35345</name>
</gene>
<organism evidence="1 2">
    <name type="scientific">Pendulispora rubella</name>
    <dbReference type="NCBI Taxonomy" id="2741070"/>
    <lineage>
        <taxon>Bacteria</taxon>
        <taxon>Pseudomonadati</taxon>
        <taxon>Myxococcota</taxon>
        <taxon>Myxococcia</taxon>
        <taxon>Myxococcales</taxon>
        <taxon>Sorangiineae</taxon>
        <taxon>Pendulisporaceae</taxon>
        <taxon>Pendulispora</taxon>
    </lineage>
</organism>
<dbReference type="Proteomes" id="UP001374803">
    <property type="component" value="Chromosome"/>
</dbReference>